<dbReference type="InterPro" id="IPR001867">
    <property type="entry name" value="OmpR/PhoB-type_DNA-bd"/>
</dbReference>
<dbReference type="GO" id="GO:0006355">
    <property type="term" value="P:regulation of DNA-templated transcription"/>
    <property type="evidence" value="ECO:0007669"/>
    <property type="project" value="InterPro"/>
</dbReference>
<dbReference type="InterPro" id="IPR016032">
    <property type="entry name" value="Sig_transdc_resp-reg_C-effctor"/>
</dbReference>
<proteinExistence type="predicted"/>
<dbReference type="SMART" id="SM00862">
    <property type="entry name" value="Trans_reg_C"/>
    <property type="match status" value="1"/>
</dbReference>
<dbReference type="GO" id="GO:0000160">
    <property type="term" value="P:phosphorelay signal transduction system"/>
    <property type="evidence" value="ECO:0007669"/>
    <property type="project" value="InterPro"/>
</dbReference>
<dbReference type="GeneID" id="46431463"/>
<protein>
    <recommendedName>
        <fullName evidence="3">OmpR/PhoB-type domain-containing protein</fullName>
    </recommendedName>
</protein>
<organism evidence="4 5">
    <name type="scientific">Pseudomonas fluorescens</name>
    <dbReference type="NCBI Taxonomy" id="294"/>
    <lineage>
        <taxon>Bacteria</taxon>
        <taxon>Pseudomonadati</taxon>
        <taxon>Pseudomonadota</taxon>
        <taxon>Gammaproteobacteria</taxon>
        <taxon>Pseudomonadales</taxon>
        <taxon>Pseudomonadaceae</taxon>
        <taxon>Pseudomonas</taxon>
    </lineage>
</organism>
<keyword evidence="1 2" id="KW-0238">DNA-binding</keyword>
<evidence type="ECO:0000313" key="5">
    <source>
        <dbReference type="Proteomes" id="UP000349468"/>
    </source>
</evidence>
<name>A0A5E7M623_PSEFL</name>
<dbReference type="Pfam" id="PF00486">
    <property type="entry name" value="Trans_reg_C"/>
    <property type="match status" value="1"/>
</dbReference>
<dbReference type="Gene3D" id="1.10.10.10">
    <property type="entry name" value="Winged helix-like DNA-binding domain superfamily/Winged helix DNA-binding domain"/>
    <property type="match status" value="1"/>
</dbReference>
<dbReference type="EMBL" id="CABVIK010000012">
    <property type="protein sequence ID" value="VVP19913.1"/>
    <property type="molecule type" value="Genomic_DNA"/>
</dbReference>
<reference evidence="4 5" key="1">
    <citation type="submission" date="2019-09" db="EMBL/GenBank/DDBJ databases">
        <authorList>
            <person name="Chandra G."/>
            <person name="Truman W A."/>
        </authorList>
    </citation>
    <scope>NUCLEOTIDE SEQUENCE [LARGE SCALE GENOMIC DNA]</scope>
    <source>
        <strain evidence="4">PS870</strain>
    </source>
</reference>
<evidence type="ECO:0000256" key="2">
    <source>
        <dbReference type="PROSITE-ProRule" id="PRU01091"/>
    </source>
</evidence>
<dbReference type="InterPro" id="IPR036388">
    <property type="entry name" value="WH-like_DNA-bd_sf"/>
</dbReference>
<dbReference type="AlphaFoldDB" id="A0A5E7M623"/>
<accession>A0A5E7M623</accession>
<dbReference type="Proteomes" id="UP000349468">
    <property type="component" value="Unassembled WGS sequence"/>
</dbReference>
<evidence type="ECO:0000259" key="3">
    <source>
        <dbReference type="PROSITE" id="PS51755"/>
    </source>
</evidence>
<feature type="domain" description="OmpR/PhoB-type" evidence="3">
    <location>
        <begin position="122"/>
        <end position="220"/>
    </location>
</feature>
<dbReference type="RefSeq" id="WP_010456247.1">
    <property type="nucleotide sequence ID" value="NZ_CABVIK010000012.1"/>
</dbReference>
<dbReference type="SUPFAM" id="SSF46894">
    <property type="entry name" value="C-terminal effector domain of the bipartite response regulators"/>
    <property type="match status" value="1"/>
</dbReference>
<feature type="DNA-binding region" description="OmpR/PhoB-type" evidence="2">
    <location>
        <begin position="122"/>
        <end position="220"/>
    </location>
</feature>
<dbReference type="GO" id="GO:0003677">
    <property type="term" value="F:DNA binding"/>
    <property type="evidence" value="ECO:0007669"/>
    <property type="project" value="UniProtKB-UniRule"/>
</dbReference>
<gene>
    <name evidence="4" type="ORF">PS870_03767</name>
</gene>
<evidence type="ECO:0000313" key="4">
    <source>
        <dbReference type="EMBL" id="VVP19913.1"/>
    </source>
</evidence>
<sequence>MESSTPLPRKYFVVVTHSPALQLELEALLSSERYNSFGTSQAKMFVEGVALPSSAPKLMEFISPHLDRIVPPVIRHDTQRILSSFESEWRAAQSDTRFSNISSRADEDRENTQDSLLNEAVKPHYPYTEAWRLSHGNGALIKDDVEVVLTGLEATLVKKMLHHDERVVSKDDLIRSIGREPEHYRGLEMCLSRLQEKFKSASNGERLFRAVRNRGYCLIQKIVRGKSLT</sequence>
<dbReference type="PROSITE" id="PS51755">
    <property type="entry name" value="OMPR_PHOB"/>
    <property type="match status" value="1"/>
</dbReference>
<evidence type="ECO:0000256" key="1">
    <source>
        <dbReference type="ARBA" id="ARBA00023125"/>
    </source>
</evidence>